<dbReference type="AlphaFoldDB" id="A0A6A4Q907"/>
<evidence type="ECO:0000313" key="1">
    <source>
        <dbReference type="EMBL" id="KAE9610172.1"/>
    </source>
</evidence>
<organism evidence="1 2">
    <name type="scientific">Lupinus albus</name>
    <name type="common">White lupine</name>
    <name type="synonym">Lupinus termis</name>
    <dbReference type="NCBI Taxonomy" id="3870"/>
    <lineage>
        <taxon>Eukaryota</taxon>
        <taxon>Viridiplantae</taxon>
        <taxon>Streptophyta</taxon>
        <taxon>Embryophyta</taxon>
        <taxon>Tracheophyta</taxon>
        <taxon>Spermatophyta</taxon>
        <taxon>Magnoliopsida</taxon>
        <taxon>eudicotyledons</taxon>
        <taxon>Gunneridae</taxon>
        <taxon>Pentapetalae</taxon>
        <taxon>rosids</taxon>
        <taxon>fabids</taxon>
        <taxon>Fabales</taxon>
        <taxon>Fabaceae</taxon>
        <taxon>Papilionoideae</taxon>
        <taxon>50 kb inversion clade</taxon>
        <taxon>genistoids sensu lato</taxon>
        <taxon>core genistoids</taxon>
        <taxon>Genisteae</taxon>
        <taxon>Lupinus</taxon>
    </lineage>
</organism>
<dbReference type="OrthoDB" id="2014962at2759"/>
<sequence>MLSVEMGLRELASLKVEDAVVLALGQYRLQNLELSDEEADDVVFKEAWLTYFWRRALTYGVEVDIAEACLRFWINHNGQSPTSHDTIDVGQGILELRKLGIEQQLWEASRKEIDQPALLAVHNHELSIKLEALS</sequence>
<dbReference type="PANTHER" id="PTHR31762">
    <property type="entry name" value="FAS-BINDING FACTOR-LIKE PROTEIN"/>
    <property type="match status" value="1"/>
</dbReference>
<gene>
    <name evidence="1" type="ORF">Lalb_Chr07g0183751</name>
</gene>
<reference evidence="2" key="1">
    <citation type="journal article" date="2020" name="Nat. Commun.">
        <title>Genome sequence of the cluster root forming white lupin.</title>
        <authorList>
            <person name="Hufnagel B."/>
            <person name="Marques A."/>
            <person name="Soriano A."/>
            <person name="Marques L."/>
            <person name="Divol F."/>
            <person name="Doumas P."/>
            <person name="Sallet E."/>
            <person name="Mancinotti D."/>
            <person name="Carrere S."/>
            <person name="Marande W."/>
            <person name="Arribat S."/>
            <person name="Keller J."/>
            <person name="Huneau C."/>
            <person name="Blein T."/>
            <person name="Aime D."/>
            <person name="Laguerre M."/>
            <person name="Taylor J."/>
            <person name="Schubert V."/>
            <person name="Nelson M."/>
            <person name="Geu-Flores F."/>
            <person name="Crespi M."/>
            <person name="Gallardo-Guerrero K."/>
            <person name="Delaux P.-M."/>
            <person name="Salse J."/>
            <person name="Berges H."/>
            <person name="Guyot R."/>
            <person name="Gouzy J."/>
            <person name="Peret B."/>
        </authorList>
    </citation>
    <scope>NUCLEOTIDE SEQUENCE [LARGE SCALE GENOMIC DNA]</scope>
    <source>
        <strain evidence="2">cv. Amiga</strain>
    </source>
</reference>
<keyword evidence="2" id="KW-1185">Reference proteome</keyword>
<dbReference type="PANTHER" id="PTHR31762:SF4">
    <property type="entry name" value="COILED-COIL DOMAIN-CONTAINING PROTEIN SCD2"/>
    <property type="match status" value="1"/>
</dbReference>
<evidence type="ECO:0000313" key="2">
    <source>
        <dbReference type="Proteomes" id="UP000447434"/>
    </source>
</evidence>
<name>A0A6A4Q907_LUPAL</name>
<dbReference type="GO" id="GO:0000911">
    <property type="term" value="P:cytokinesis by cell plate formation"/>
    <property type="evidence" value="ECO:0007669"/>
    <property type="project" value="InterPro"/>
</dbReference>
<dbReference type="Proteomes" id="UP000447434">
    <property type="component" value="Chromosome 7"/>
</dbReference>
<proteinExistence type="predicted"/>
<protein>
    <submittedName>
        <fullName evidence="1">Uncharacterized protein</fullName>
    </submittedName>
</protein>
<comment type="caution">
    <text evidence="1">The sequence shown here is derived from an EMBL/GenBank/DDBJ whole genome shotgun (WGS) entry which is preliminary data.</text>
</comment>
<dbReference type="InterPro" id="IPR040321">
    <property type="entry name" value="SCD2-like"/>
</dbReference>
<accession>A0A6A4Q907</accession>
<dbReference type="EMBL" id="WOCE01000007">
    <property type="protein sequence ID" value="KAE9610172.1"/>
    <property type="molecule type" value="Genomic_DNA"/>
</dbReference>